<accession>A0A2T1EE36</accession>
<dbReference type="OrthoDB" id="501284at2"/>
<reference evidence="3 4" key="2">
    <citation type="submission" date="2018-03" db="EMBL/GenBank/DDBJ databases">
        <title>The ancient ancestry and fast evolution of plastids.</title>
        <authorList>
            <person name="Moore K.R."/>
            <person name="Magnabosco C."/>
            <person name="Momper L."/>
            <person name="Gold D.A."/>
            <person name="Bosak T."/>
            <person name="Fournier G.P."/>
        </authorList>
    </citation>
    <scope>NUCLEOTIDE SEQUENCE [LARGE SCALE GENOMIC DNA]</scope>
    <source>
        <strain evidence="3 4">ULC18</strain>
    </source>
</reference>
<name>A0A2T1EE36_9CYAN</name>
<reference evidence="4" key="1">
    <citation type="submission" date="2018-02" db="EMBL/GenBank/DDBJ databases">
        <authorList>
            <person name="Moore K."/>
            <person name="Momper L."/>
        </authorList>
    </citation>
    <scope>NUCLEOTIDE SEQUENCE [LARGE SCALE GENOMIC DNA]</scope>
    <source>
        <strain evidence="4">ULC18</strain>
    </source>
</reference>
<dbReference type="Gene3D" id="3.30.420.10">
    <property type="entry name" value="Ribonuclease H-like superfamily/Ribonuclease H"/>
    <property type="match status" value="1"/>
</dbReference>
<dbReference type="SUPFAM" id="SSF53098">
    <property type="entry name" value="Ribonuclease H-like"/>
    <property type="match status" value="1"/>
</dbReference>
<evidence type="ECO:0000313" key="3">
    <source>
        <dbReference type="EMBL" id="PSB31016.1"/>
    </source>
</evidence>
<dbReference type="EMBL" id="PVWK01000043">
    <property type="protein sequence ID" value="PSB31016.1"/>
    <property type="molecule type" value="Genomic_DNA"/>
</dbReference>
<dbReference type="InterPro" id="IPR036397">
    <property type="entry name" value="RNaseH_sf"/>
</dbReference>
<sequence length="907" mass="103827">MLGNEDFGTWCHRLDLSEDGCRVIEQIRQTDPSRRVGGGKKNVSGRYPSKKMVQTIQFESHKVELPFIYQLEHDENILEFYDQPPQIKLSYPSANERNLSFFYTPDFFVIEKETAGWVECKTEDGLQKLQEKNPNRYFLGDDNQWHCPPGEKYAEQFGCYFRVWSDAEVDWTLQRNFLFLEDYFYNASPAEEATANTILSLVSAQPGITLAQLLDHARGSTADDIYFLIAREQIYIDLSAAPLAESSRCFVFSDQQTALAYKATVLSQASVDSIASPIIDLIPGSSLCWNGKSLTIILVGETEILLNDENGQPVELERSTFDYLLRQGKISGLRNQMRGVLSSEAMEFIRKASEGDLKEANRRYKLIEGFLQGEKCKDHTVPERTLRQWRTKYRQAEKQYGYGYIGLLPKLSASGNRNPKLPAYLLEQIEIFIEDQYETHKQKRKLEVYGVFVDACLKAGVPLDQIPSYKTFIKAIKRRSGYEQTTKREGRRAAYSQEPFFLELTITTPRHGDRPFEIGHIDHTQLDIELRCSSTGRLLGRPWATFLVDANTRRILAVYVTFDAPSYRSCMMVLRICVKRHGRLPQIIVTDNGAEFHSIYFETLLALFSCAQKYRPAAKARFNAVGERLFGTSATQLIHNLAGNTQIMKKVRLVTKSVNPKNLALWTLGLLYMYLCEWAYEVYDTTEHPALGQSPREAFATGIAQYGSRSHRVIPYDINFQILTLPTTREGRAKVQPNLGVKINHIYYWSNDFRDPEIEKSWVEIRYDPFDAGIAYAFVRGRWVECYGEHFAKFQGKSEKEIYLASAELRRRNQNHSKNFKLRASHLGAFLSSAESQEELLAQQLRDAQSKEVFSIIDGGTPNRNPFTPQQPEQASSTGRDRTSDTKPQAPPPSALQPDQLIMYEEF</sequence>
<proteinExistence type="predicted"/>
<evidence type="ECO:0000256" key="1">
    <source>
        <dbReference type="SAM" id="MobiDB-lite"/>
    </source>
</evidence>
<dbReference type="GO" id="GO:0003676">
    <property type="term" value="F:nucleic acid binding"/>
    <property type="evidence" value="ECO:0007669"/>
    <property type="project" value="InterPro"/>
</dbReference>
<evidence type="ECO:0000313" key="4">
    <source>
        <dbReference type="Proteomes" id="UP000239576"/>
    </source>
</evidence>
<comment type="caution">
    <text evidence="3">The sequence shown here is derived from an EMBL/GenBank/DDBJ whole genome shotgun (WGS) entry which is preliminary data.</text>
</comment>
<dbReference type="InterPro" id="IPR012337">
    <property type="entry name" value="RNaseH-like_sf"/>
</dbReference>
<dbReference type="AlphaFoldDB" id="A0A2T1EE36"/>
<dbReference type="GO" id="GO:0015074">
    <property type="term" value="P:DNA integration"/>
    <property type="evidence" value="ECO:0007669"/>
    <property type="project" value="InterPro"/>
</dbReference>
<feature type="region of interest" description="Disordered" evidence="1">
    <location>
        <begin position="856"/>
        <end position="902"/>
    </location>
</feature>
<evidence type="ECO:0000259" key="2">
    <source>
        <dbReference type="PROSITE" id="PS50994"/>
    </source>
</evidence>
<protein>
    <submittedName>
        <fullName evidence="3">Integrase</fullName>
    </submittedName>
</protein>
<dbReference type="PROSITE" id="PS50994">
    <property type="entry name" value="INTEGRASE"/>
    <property type="match status" value="1"/>
</dbReference>
<dbReference type="RefSeq" id="WP_106255746.1">
    <property type="nucleotide sequence ID" value="NZ_CAWNSW010000051.1"/>
</dbReference>
<keyword evidence="4" id="KW-1185">Reference proteome</keyword>
<dbReference type="InterPro" id="IPR015378">
    <property type="entry name" value="Transposase-like_Mu_C"/>
</dbReference>
<feature type="compositionally biased region" description="Polar residues" evidence="1">
    <location>
        <begin position="862"/>
        <end position="878"/>
    </location>
</feature>
<dbReference type="Pfam" id="PF09299">
    <property type="entry name" value="Mu-transpos_C"/>
    <property type="match status" value="1"/>
</dbReference>
<dbReference type="InterPro" id="IPR014833">
    <property type="entry name" value="TnsA_N"/>
</dbReference>
<dbReference type="Proteomes" id="UP000239576">
    <property type="component" value="Unassembled WGS sequence"/>
</dbReference>
<organism evidence="3 4">
    <name type="scientific">Stenomitos frigidus ULC18</name>
    <dbReference type="NCBI Taxonomy" id="2107698"/>
    <lineage>
        <taxon>Bacteria</taxon>
        <taxon>Bacillati</taxon>
        <taxon>Cyanobacteriota</taxon>
        <taxon>Cyanophyceae</taxon>
        <taxon>Leptolyngbyales</taxon>
        <taxon>Leptolyngbyaceae</taxon>
        <taxon>Stenomitos</taxon>
    </lineage>
</organism>
<dbReference type="InterPro" id="IPR001584">
    <property type="entry name" value="Integrase_cat-core"/>
</dbReference>
<dbReference type="Pfam" id="PF08722">
    <property type="entry name" value="Tn7_TnsA-like_N"/>
    <property type="match status" value="1"/>
</dbReference>
<gene>
    <name evidence="3" type="ORF">C7B82_07825</name>
</gene>
<feature type="domain" description="Integrase catalytic" evidence="2">
    <location>
        <begin position="511"/>
        <end position="703"/>
    </location>
</feature>